<name>A0A3Q7XJ76_CICAR</name>
<accession>A0A3Q7XJ76</accession>
<keyword evidence="2" id="KW-1185">Reference proteome</keyword>
<dbReference type="OrthoDB" id="1395387at2759"/>
<organism evidence="2 3">
    <name type="scientific">Cicer arietinum</name>
    <name type="common">Chickpea</name>
    <name type="synonym">Garbanzo</name>
    <dbReference type="NCBI Taxonomy" id="3827"/>
    <lineage>
        <taxon>Eukaryota</taxon>
        <taxon>Viridiplantae</taxon>
        <taxon>Streptophyta</taxon>
        <taxon>Embryophyta</taxon>
        <taxon>Tracheophyta</taxon>
        <taxon>Spermatophyta</taxon>
        <taxon>Magnoliopsida</taxon>
        <taxon>eudicotyledons</taxon>
        <taxon>Gunneridae</taxon>
        <taxon>Pentapetalae</taxon>
        <taxon>rosids</taxon>
        <taxon>fabids</taxon>
        <taxon>Fabales</taxon>
        <taxon>Fabaceae</taxon>
        <taxon>Papilionoideae</taxon>
        <taxon>50 kb inversion clade</taxon>
        <taxon>NPAAA clade</taxon>
        <taxon>Hologalegina</taxon>
        <taxon>IRL clade</taxon>
        <taxon>Cicereae</taxon>
        <taxon>Cicer</taxon>
    </lineage>
</organism>
<evidence type="ECO:0000313" key="3">
    <source>
        <dbReference type="RefSeq" id="XP_027186488.1"/>
    </source>
</evidence>
<dbReference type="AlphaFoldDB" id="A0A3Q7XJ76"/>
<dbReference type="InterPro" id="IPR029480">
    <property type="entry name" value="Transpos_assoc"/>
</dbReference>
<gene>
    <name evidence="3" type="primary">LOC113784479</name>
</gene>
<feature type="domain" description="Transposase-associated" evidence="1">
    <location>
        <begin position="3"/>
        <end position="76"/>
    </location>
</feature>
<dbReference type="Proteomes" id="UP000087171">
    <property type="component" value="Unplaced"/>
</dbReference>
<dbReference type="RefSeq" id="XP_027186488.1">
    <property type="nucleotide sequence ID" value="XM_027330687.1"/>
</dbReference>
<dbReference type="Pfam" id="PF13963">
    <property type="entry name" value="Transpos_assoc"/>
    <property type="match status" value="1"/>
</dbReference>
<proteinExistence type="predicted"/>
<reference evidence="3" key="1">
    <citation type="submission" date="2025-08" db="UniProtKB">
        <authorList>
            <consortium name="RefSeq"/>
        </authorList>
    </citation>
    <scope>IDENTIFICATION</scope>
    <source>
        <tissue evidence="3">Etiolated seedlings</tissue>
    </source>
</reference>
<protein>
    <submittedName>
        <fullName evidence="3">Uncharacterized protein LOC113784479</fullName>
    </submittedName>
</protein>
<evidence type="ECO:0000313" key="2">
    <source>
        <dbReference type="Proteomes" id="UP000087171"/>
    </source>
</evidence>
<sequence>MDKKWTTLHRLNSEYRKCVKSFLDFAFTKGEPQGRTILCPCAKCRNCRWRRRKVVRNHLIEFSFVQGYDVWVNHGEQISLPKEMDDHMEDQEDSCDDINDLLYDTFRHAEKVEKGNKGPNEDAKKFYNLINEAKQELYLRCENFTTLSFIIRIYLLKCFHGRSNVSFNALLELLKEAMPNLNIPESFNKTKAIIKDLGLD</sequence>
<evidence type="ECO:0000259" key="1">
    <source>
        <dbReference type="Pfam" id="PF13963"/>
    </source>
</evidence>